<feature type="transmembrane region" description="Helical" evidence="1">
    <location>
        <begin position="20"/>
        <end position="37"/>
    </location>
</feature>
<proteinExistence type="predicted"/>
<keyword evidence="1" id="KW-1133">Transmembrane helix</keyword>
<dbReference type="OrthoDB" id="86287at2157"/>
<gene>
    <name evidence="2" type="ORF">HAPAU_26610</name>
</gene>
<feature type="transmembrane region" description="Helical" evidence="1">
    <location>
        <begin position="259"/>
        <end position="280"/>
    </location>
</feature>
<dbReference type="PANTHER" id="PTHR43471">
    <property type="entry name" value="ABC TRANSPORTER PERMEASE"/>
    <property type="match status" value="1"/>
</dbReference>
<feature type="transmembrane region" description="Helical" evidence="1">
    <location>
        <begin position="106"/>
        <end position="131"/>
    </location>
</feature>
<feature type="transmembrane region" description="Helical" evidence="1">
    <location>
        <begin position="57"/>
        <end position="79"/>
    </location>
</feature>
<accession>A0A151ACG3</accession>
<dbReference type="EMBL" id="LTAZ01000006">
    <property type="protein sequence ID" value="KYH25274.1"/>
    <property type="molecule type" value="Genomic_DNA"/>
</dbReference>
<evidence type="ECO:0000313" key="3">
    <source>
        <dbReference type="Proteomes" id="UP000075321"/>
    </source>
</evidence>
<dbReference type="Pfam" id="PF12679">
    <property type="entry name" value="ABC2_membrane_2"/>
    <property type="match status" value="1"/>
</dbReference>
<protein>
    <submittedName>
        <fullName evidence="2">ABC-2 family transporter protein</fullName>
    </submittedName>
</protein>
<dbReference type="PANTHER" id="PTHR43471:SF1">
    <property type="entry name" value="ABC TRANSPORTER PERMEASE PROTEIN NOSY-RELATED"/>
    <property type="match status" value="1"/>
</dbReference>
<dbReference type="AlphaFoldDB" id="A0A151ACG3"/>
<keyword evidence="1" id="KW-0812">Transmembrane</keyword>
<organism evidence="2 3">
    <name type="scientific">Halalkalicoccus paucihalophilus</name>
    <dbReference type="NCBI Taxonomy" id="1008153"/>
    <lineage>
        <taxon>Archaea</taxon>
        <taxon>Methanobacteriati</taxon>
        <taxon>Methanobacteriota</taxon>
        <taxon>Stenosarchaea group</taxon>
        <taxon>Halobacteria</taxon>
        <taxon>Halobacteriales</taxon>
        <taxon>Halococcaceae</taxon>
        <taxon>Halalkalicoccus</taxon>
    </lineage>
</organism>
<name>A0A151ACG3_9EURY</name>
<feature type="transmembrane region" description="Helical" evidence="1">
    <location>
        <begin position="173"/>
        <end position="196"/>
    </location>
</feature>
<keyword evidence="1" id="KW-0472">Membrane</keyword>
<feature type="transmembrane region" description="Helical" evidence="1">
    <location>
        <begin position="137"/>
        <end position="161"/>
    </location>
</feature>
<reference evidence="2 3" key="1">
    <citation type="submission" date="2016-02" db="EMBL/GenBank/DDBJ databases">
        <title>Genome sequence of Halalkalicoccus paucihalophilus DSM 24557.</title>
        <authorList>
            <person name="Poehlein A."/>
            <person name="Daniel R."/>
        </authorList>
    </citation>
    <scope>NUCLEOTIDE SEQUENCE [LARGE SCALE GENOMIC DNA]</scope>
    <source>
        <strain evidence="2 3">DSM 24557</strain>
    </source>
</reference>
<dbReference type="GO" id="GO:0005886">
    <property type="term" value="C:plasma membrane"/>
    <property type="evidence" value="ECO:0007669"/>
    <property type="project" value="UniProtKB-SubCell"/>
</dbReference>
<sequence>MSAIAIAKKDFQDAVRSRGLIVLTAIFVLFTVAGAYIGTQVSGLLGDEAGDTLDLIIGLQTPASFLVPIIALLIGYGAVAGERESGSLKFLLGLPHTRQDVVLGKVLGRTAVVAVSILIGFVAGMIAIFAFTGSFSLLEYAVFTLLTVALGFVYVCIGVGLSSMTKSTTRAAVGAFGLLALFWILWSVIAQLLLYLTSGSVFPQPPIPGWYVAFLSLPPGPAYGSALGAILDEGGLAVASTYEGQGLVEGGIPIVAEPWFGFVLLAAWAFVPLAIGLVRFDRVDL</sequence>
<evidence type="ECO:0000256" key="1">
    <source>
        <dbReference type="SAM" id="Phobius"/>
    </source>
</evidence>
<dbReference type="GO" id="GO:0140359">
    <property type="term" value="F:ABC-type transporter activity"/>
    <property type="evidence" value="ECO:0007669"/>
    <property type="project" value="InterPro"/>
</dbReference>
<comment type="caution">
    <text evidence="2">The sequence shown here is derived from an EMBL/GenBank/DDBJ whole genome shotgun (WGS) entry which is preliminary data.</text>
</comment>
<dbReference type="RefSeq" id="WP_066383322.1">
    <property type="nucleotide sequence ID" value="NZ_LTAZ01000006.1"/>
</dbReference>
<keyword evidence="3" id="KW-1185">Reference proteome</keyword>
<dbReference type="Proteomes" id="UP000075321">
    <property type="component" value="Unassembled WGS sequence"/>
</dbReference>
<dbReference type="PATRIC" id="fig|1008153.3.peg.2711"/>
<evidence type="ECO:0000313" key="2">
    <source>
        <dbReference type="EMBL" id="KYH25274.1"/>
    </source>
</evidence>